<dbReference type="NCBIfam" id="TIGR00035">
    <property type="entry name" value="asp_race"/>
    <property type="match status" value="1"/>
</dbReference>
<dbReference type="PANTHER" id="PTHR21198">
    <property type="entry name" value="GLUTAMATE RACEMASE"/>
    <property type="match status" value="1"/>
</dbReference>
<evidence type="ECO:0000313" key="3">
    <source>
        <dbReference type="EMBL" id="MFC6094010.1"/>
    </source>
</evidence>
<dbReference type="Pfam" id="PF01177">
    <property type="entry name" value="Asp_Glu_race"/>
    <property type="match status" value="1"/>
</dbReference>
<dbReference type="InterPro" id="IPR004380">
    <property type="entry name" value="Asp_race"/>
</dbReference>
<sequence>MSTEPAPEQRVIGLLGGMSWQSTAEYYRLVNELVAERLGGLHSARCVLYSVDFAPVAAAQAAQRWDEALPPLVEASDALVRAGADVVVLCTNTMHLLAPRLAERLPVPLLHIGEVTARAVLAAGVRRVGLLGTAFTMEKSFYRELLADHGVETITPGARDREAVHRIIYEELCRGVFTEDSRREYLAVVDRLVARGAQGVVYGCTEIELLLNGSAAPVPVFPTTRLHAEAAVRFALGSRTASTA</sequence>
<keyword evidence="2" id="KW-0413">Isomerase</keyword>
<dbReference type="Proteomes" id="UP001596220">
    <property type="component" value="Unassembled WGS sequence"/>
</dbReference>
<evidence type="ECO:0000256" key="1">
    <source>
        <dbReference type="ARBA" id="ARBA00007847"/>
    </source>
</evidence>
<dbReference type="InterPro" id="IPR018187">
    <property type="entry name" value="Asp/Glu_racemase_AS_1"/>
</dbReference>
<dbReference type="InterPro" id="IPR001920">
    <property type="entry name" value="Asp/Glu_race"/>
</dbReference>
<accession>A0ABW1PG74</accession>
<gene>
    <name evidence="3" type="ORF">ACFP3R_32485</name>
</gene>
<dbReference type="PANTHER" id="PTHR21198:SF7">
    <property type="entry name" value="ASPARTATE-GLUTAMATE RACEMASE FAMILY"/>
    <property type="match status" value="1"/>
</dbReference>
<comment type="caution">
    <text evidence="3">The sequence shown here is derived from an EMBL/GenBank/DDBJ whole genome shotgun (WGS) entry which is preliminary data.</text>
</comment>
<dbReference type="PROSITE" id="PS00923">
    <property type="entry name" value="ASP_GLU_RACEMASE_1"/>
    <property type="match status" value="1"/>
</dbReference>
<reference evidence="4" key="1">
    <citation type="journal article" date="2019" name="Int. J. Syst. Evol. Microbiol.">
        <title>The Global Catalogue of Microorganisms (GCM) 10K type strain sequencing project: providing services to taxonomists for standard genome sequencing and annotation.</title>
        <authorList>
            <consortium name="The Broad Institute Genomics Platform"/>
            <consortium name="The Broad Institute Genome Sequencing Center for Infectious Disease"/>
            <person name="Wu L."/>
            <person name="Ma J."/>
        </authorList>
    </citation>
    <scope>NUCLEOTIDE SEQUENCE [LARGE SCALE GENOMIC DNA]</scope>
    <source>
        <strain evidence="4">CGMCC 4.7246</strain>
    </source>
</reference>
<dbReference type="SUPFAM" id="SSF53681">
    <property type="entry name" value="Aspartate/glutamate racemase"/>
    <property type="match status" value="2"/>
</dbReference>
<dbReference type="RefSeq" id="WP_380641769.1">
    <property type="nucleotide sequence ID" value="NZ_JBHSQO010000053.1"/>
</dbReference>
<name>A0ABW1PG74_9PSEU</name>
<organism evidence="3 4">
    <name type="scientific">Saccharothrix lopnurensis</name>
    <dbReference type="NCBI Taxonomy" id="1670621"/>
    <lineage>
        <taxon>Bacteria</taxon>
        <taxon>Bacillati</taxon>
        <taxon>Actinomycetota</taxon>
        <taxon>Actinomycetes</taxon>
        <taxon>Pseudonocardiales</taxon>
        <taxon>Pseudonocardiaceae</taxon>
        <taxon>Saccharothrix</taxon>
    </lineage>
</organism>
<dbReference type="EMBL" id="JBHSQO010000053">
    <property type="protein sequence ID" value="MFC6094010.1"/>
    <property type="molecule type" value="Genomic_DNA"/>
</dbReference>
<protein>
    <submittedName>
        <fullName evidence="3">Aspartate/glutamate racemase family protein</fullName>
    </submittedName>
</protein>
<dbReference type="Gene3D" id="3.40.50.1860">
    <property type="match status" value="2"/>
</dbReference>
<evidence type="ECO:0000256" key="2">
    <source>
        <dbReference type="ARBA" id="ARBA00023235"/>
    </source>
</evidence>
<dbReference type="InterPro" id="IPR015942">
    <property type="entry name" value="Asp/Glu/hydantoin_racemase"/>
</dbReference>
<proteinExistence type="inferred from homology"/>
<comment type="similarity">
    <text evidence="1">Belongs to the aspartate/glutamate racemases family.</text>
</comment>
<keyword evidence="4" id="KW-1185">Reference proteome</keyword>
<evidence type="ECO:0000313" key="4">
    <source>
        <dbReference type="Proteomes" id="UP001596220"/>
    </source>
</evidence>